<gene>
    <name evidence="1" type="ORF">OH818_16805</name>
</gene>
<keyword evidence="2" id="KW-1185">Reference proteome</keyword>
<evidence type="ECO:0000313" key="2">
    <source>
        <dbReference type="Proteomes" id="UP001164020"/>
    </source>
</evidence>
<dbReference type="RefSeq" id="WP_268879688.1">
    <property type="nucleotide sequence ID" value="NZ_CP114029.1"/>
</dbReference>
<evidence type="ECO:0000313" key="1">
    <source>
        <dbReference type="EMBL" id="WAP67236.1"/>
    </source>
</evidence>
<proteinExistence type="predicted"/>
<sequence>MSGTFSLADLAAFRGRKLRFSLLIRFDFKTETMRVFAGRGRRIWGSTIWTGIDRQITIDGLGEQRGTAVPPVTITLSATGEAALRSAIGESDEAKGRPITISLQLLDDDEQPIGQPIPIFSGTMSQPSISRTEISAEEGPSSTIEITCYGVLLPRAFIPHGRYTPRDQNALTATPDRIFEYVYSLRDATEVWPPSD</sequence>
<organism evidence="1 2">
    <name type="scientific">Jiella pelagia</name>
    <dbReference type="NCBI Taxonomy" id="2986949"/>
    <lineage>
        <taxon>Bacteria</taxon>
        <taxon>Pseudomonadati</taxon>
        <taxon>Pseudomonadota</taxon>
        <taxon>Alphaproteobacteria</taxon>
        <taxon>Hyphomicrobiales</taxon>
        <taxon>Aurantimonadaceae</taxon>
        <taxon>Jiella</taxon>
    </lineage>
</organism>
<accession>A0ABY7BWC9</accession>
<dbReference type="Proteomes" id="UP001164020">
    <property type="component" value="Chromosome"/>
</dbReference>
<protein>
    <submittedName>
        <fullName evidence="1">Uncharacterized protein</fullName>
    </submittedName>
</protein>
<reference evidence="1" key="1">
    <citation type="submission" date="2022-12" db="EMBL/GenBank/DDBJ databases">
        <title>Jiella pelagia sp. nov., isolated from phosphonate enriched culture of Northwest Pacific surface seawater.</title>
        <authorList>
            <person name="Shin D.Y."/>
            <person name="Hwang C.Y."/>
        </authorList>
    </citation>
    <scope>NUCLEOTIDE SEQUENCE</scope>
    <source>
        <strain evidence="1">HL-NP1</strain>
    </source>
</reference>
<dbReference type="EMBL" id="CP114029">
    <property type="protein sequence ID" value="WAP67236.1"/>
    <property type="molecule type" value="Genomic_DNA"/>
</dbReference>
<name>A0ABY7BWC9_9HYPH</name>